<evidence type="ECO:0000313" key="2">
    <source>
        <dbReference type="EMBL" id="RDW57368.1"/>
    </source>
</evidence>
<keyword evidence="1" id="KW-0472">Membrane</keyword>
<feature type="transmembrane region" description="Helical" evidence="1">
    <location>
        <begin position="150"/>
        <end position="171"/>
    </location>
</feature>
<dbReference type="Proteomes" id="UP000256328">
    <property type="component" value="Unassembled WGS sequence"/>
</dbReference>
<dbReference type="OrthoDB" id="3535494at2759"/>
<keyword evidence="1" id="KW-1133">Transmembrane helix</keyword>
<accession>A0A3D8Q6U5</accession>
<dbReference type="EMBL" id="PDLN01000023">
    <property type="protein sequence ID" value="RDW57368.1"/>
    <property type="molecule type" value="Genomic_DNA"/>
</dbReference>
<name>A0A3D8Q6U5_9HELO</name>
<proteinExistence type="predicted"/>
<gene>
    <name evidence="2" type="ORF">BP5796_12818</name>
</gene>
<dbReference type="AlphaFoldDB" id="A0A3D8Q6U5"/>
<organism evidence="2 3">
    <name type="scientific">Coleophoma crateriformis</name>
    <dbReference type="NCBI Taxonomy" id="565419"/>
    <lineage>
        <taxon>Eukaryota</taxon>
        <taxon>Fungi</taxon>
        <taxon>Dikarya</taxon>
        <taxon>Ascomycota</taxon>
        <taxon>Pezizomycotina</taxon>
        <taxon>Leotiomycetes</taxon>
        <taxon>Helotiales</taxon>
        <taxon>Dermateaceae</taxon>
        <taxon>Coleophoma</taxon>
    </lineage>
</organism>
<keyword evidence="3" id="KW-1185">Reference proteome</keyword>
<protein>
    <submittedName>
        <fullName evidence="2">Uncharacterized protein</fullName>
    </submittedName>
</protein>
<evidence type="ECO:0000313" key="3">
    <source>
        <dbReference type="Proteomes" id="UP000256328"/>
    </source>
</evidence>
<keyword evidence="1" id="KW-0812">Transmembrane</keyword>
<sequence length="232" mass="26056">MPITYCRAGGESEGAAKPADWKSLRNHRHPRDTRRDFPGHYFEATPRERDKFIEELKKAGCTSLLDFRTSVATSGGVKVRRCNRAHCLFEPRTLRSTDQLLHGLFFSRSLPPSTYLSYRRISPSRNPIQAGHHPSLTMFVASRALVPSDLIMALTWIIGSLLLAIVISYLAGCYVLEVSTELVDDGQNERTNRLLFFRKGPVEFILGSYHNGRPVVESASTRTASTPYLDGE</sequence>
<comment type="caution">
    <text evidence="2">The sequence shown here is derived from an EMBL/GenBank/DDBJ whole genome shotgun (WGS) entry which is preliminary data.</text>
</comment>
<evidence type="ECO:0000256" key="1">
    <source>
        <dbReference type="SAM" id="Phobius"/>
    </source>
</evidence>
<reference evidence="2 3" key="1">
    <citation type="journal article" date="2018" name="IMA Fungus">
        <title>IMA Genome-F 9: Draft genome sequence of Annulohypoxylon stygium, Aspergillus mulundensis, Berkeleyomyces basicola (syn. Thielaviopsis basicola), Ceratocystis smalleyi, two Cercospora beticola strains, Coleophoma cylindrospora, Fusarium fracticaudum, Phialophora cf. hyalina, and Morchella septimelata.</title>
        <authorList>
            <person name="Wingfield B.D."/>
            <person name="Bills G.F."/>
            <person name="Dong Y."/>
            <person name="Huang W."/>
            <person name="Nel W.J."/>
            <person name="Swalarsk-Parry B.S."/>
            <person name="Vaghefi N."/>
            <person name="Wilken P.M."/>
            <person name="An Z."/>
            <person name="de Beer Z.W."/>
            <person name="De Vos L."/>
            <person name="Chen L."/>
            <person name="Duong T.A."/>
            <person name="Gao Y."/>
            <person name="Hammerbacher A."/>
            <person name="Kikkert J.R."/>
            <person name="Li Y."/>
            <person name="Li H."/>
            <person name="Li K."/>
            <person name="Li Q."/>
            <person name="Liu X."/>
            <person name="Ma X."/>
            <person name="Naidoo K."/>
            <person name="Pethybridge S.J."/>
            <person name="Sun J."/>
            <person name="Steenkamp E.T."/>
            <person name="van der Nest M.A."/>
            <person name="van Wyk S."/>
            <person name="Wingfield M.J."/>
            <person name="Xiong C."/>
            <person name="Yue Q."/>
            <person name="Zhang X."/>
        </authorList>
    </citation>
    <scope>NUCLEOTIDE SEQUENCE [LARGE SCALE GENOMIC DNA]</scope>
    <source>
        <strain evidence="2 3">BP5796</strain>
    </source>
</reference>